<comment type="caution">
    <text evidence="2">The sequence shown here is derived from an EMBL/GenBank/DDBJ whole genome shotgun (WGS) entry which is preliminary data.</text>
</comment>
<evidence type="ECO:0000313" key="3">
    <source>
        <dbReference type="Proteomes" id="UP000299102"/>
    </source>
</evidence>
<dbReference type="EMBL" id="BGZK01000152">
    <property type="protein sequence ID" value="GBP23679.1"/>
    <property type="molecule type" value="Genomic_DNA"/>
</dbReference>
<evidence type="ECO:0000256" key="1">
    <source>
        <dbReference type="SAM" id="MobiDB-lite"/>
    </source>
</evidence>
<feature type="region of interest" description="Disordered" evidence="1">
    <location>
        <begin position="51"/>
        <end position="81"/>
    </location>
</feature>
<gene>
    <name evidence="2" type="ORF">EVAR_80296_1</name>
</gene>
<accession>A0A4C1UBG6</accession>
<protein>
    <submittedName>
        <fullName evidence="2">Uncharacterized protein</fullName>
    </submittedName>
</protein>
<evidence type="ECO:0000313" key="2">
    <source>
        <dbReference type="EMBL" id="GBP23679.1"/>
    </source>
</evidence>
<proteinExistence type="predicted"/>
<dbReference type="AlphaFoldDB" id="A0A4C1UBG6"/>
<dbReference type="OrthoDB" id="3066195at2759"/>
<name>A0A4C1UBG6_EUMVA</name>
<dbReference type="Proteomes" id="UP000299102">
    <property type="component" value="Unassembled WGS sequence"/>
</dbReference>
<reference evidence="2 3" key="1">
    <citation type="journal article" date="2019" name="Commun. Biol.">
        <title>The bagworm genome reveals a unique fibroin gene that provides high tensile strength.</title>
        <authorList>
            <person name="Kono N."/>
            <person name="Nakamura H."/>
            <person name="Ohtoshi R."/>
            <person name="Tomita M."/>
            <person name="Numata K."/>
            <person name="Arakawa K."/>
        </authorList>
    </citation>
    <scope>NUCLEOTIDE SEQUENCE [LARGE SCALE GENOMIC DNA]</scope>
</reference>
<feature type="compositionally biased region" description="Basic and acidic residues" evidence="1">
    <location>
        <begin position="1"/>
        <end position="14"/>
    </location>
</feature>
<feature type="compositionally biased region" description="Basic and acidic residues" evidence="1">
    <location>
        <begin position="51"/>
        <end position="68"/>
    </location>
</feature>
<keyword evidence="3" id="KW-1185">Reference proteome</keyword>
<organism evidence="2 3">
    <name type="scientific">Eumeta variegata</name>
    <name type="common">Bagworm moth</name>
    <name type="synonym">Eumeta japonica</name>
    <dbReference type="NCBI Taxonomy" id="151549"/>
    <lineage>
        <taxon>Eukaryota</taxon>
        <taxon>Metazoa</taxon>
        <taxon>Ecdysozoa</taxon>
        <taxon>Arthropoda</taxon>
        <taxon>Hexapoda</taxon>
        <taxon>Insecta</taxon>
        <taxon>Pterygota</taxon>
        <taxon>Neoptera</taxon>
        <taxon>Endopterygota</taxon>
        <taxon>Lepidoptera</taxon>
        <taxon>Glossata</taxon>
        <taxon>Ditrysia</taxon>
        <taxon>Tineoidea</taxon>
        <taxon>Psychidae</taxon>
        <taxon>Oiketicinae</taxon>
        <taxon>Eumeta</taxon>
    </lineage>
</organism>
<feature type="region of interest" description="Disordered" evidence="1">
    <location>
        <begin position="1"/>
        <end position="24"/>
    </location>
</feature>
<sequence length="81" mass="9309">MKARARDFRMRERQQSFTGGGPYVNVSDVESEQVLGIMPHVTTVIEVAQDSDAKLDDTAPRDNDDERWQRKRFRANISGKQ</sequence>